<dbReference type="RefSeq" id="WP_202101085.1">
    <property type="nucleotide sequence ID" value="NZ_JAERTY010000001.1"/>
</dbReference>
<dbReference type="SUPFAM" id="SSF53448">
    <property type="entry name" value="Nucleotide-diphospho-sugar transferases"/>
    <property type="match status" value="1"/>
</dbReference>
<dbReference type="InterPro" id="IPR050834">
    <property type="entry name" value="Glycosyltransf_2"/>
</dbReference>
<protein>
    <submittedName>
        <fullName evidence="2">Glycosyltransferase family 2 protein</fullName>
    </submittedName>
</protein>
<dbReference type="PANTHER" id="PTHR43685">
    <property type="entry name" value="GLYCOSYLTRANSFERASE"/>
    <property type="match status" value="1"/>
</dbReference>
<dbReference type="InterPro" id="IPR029044">
    <property type="entry name" value="Nucleotide-diphossugar_trans"/>
</dbReference>
<dbReference type="EMBL" id="JAERTY010000001">
    <property type="protein sequence ID" value="MBL1407267.1"/>
    <property type="molecule type" value="Genomic_DNA"/>
</dbReference>
<comment type="caution">
    <text evidence="2">The sequence shown here is derived from an EMBL/GenBank/DDBJ whole genome shotgun (WGS) entry which is preliminary data.</text>
</comment>
<keyword evidence="3" id="KW-1185">Reference proteome</keyword>
<feature type="domain" description="Glycosyltransferase 2-like" evidence="1">
    <location>
        <begin position="7"/>
        <end position="134"/>
    </location>
</feature>
<proteinExistence type="predicted"/>
<accession>A0ABS1QXV0</accession>
<evidence type="ECO:0000313" key="3">
    <source>
        <dbReference type="Proteomes" id="UP000625283"/>
    </source>
</evidence>
<dbReference type="Proteomes" id="UP000625283">
    <property type="component" value="Unassembled WGS sequence"/>
</dbReference>
<dbReference type="Gene3D" id="3.90.550.10">
    <property type="entry name" value="Spore Coat Polysaccharide Biosynthesis Protein SpsA, Chain A"/>
    <property type="match status" value="1"/>
</dbReference>
<reference evidence="2 3" key="1">
    <citation type="submission" date="2021-01" db="EMBL/GenBank/DDBJ databases">
        <title>C459-1 draft genome sequence.</title>
        <authorList>
            <person name="Zhang X.-F."/>
        </authorList>
    </citation>
    <scope>NUCLEOTIDE SEQUENCE [LARGE SCALE GENOMIC DNA]</scope>
    <source>
        <strain evidence="3">C459-1</strain>
    </source>
</reference>
<organism evidence="2 3">
    <name type="scientific">Sphingobacterium faecale</name>
    <dbReference type="NCBI Taxonomy" id="2803775"/>
    <lineage>
        <taxon>Bacteria</taxon>
        <taxon>Pseudomonadati</taxon>
        <taxon>Bacteroidota</taxon>
        <taxon>Sphingobacteriia</taxon>
        <taxon>Sphingobacteriales</taxon>
        <taxon>Sphingobacteriaceae</taxon>
        <taxon>Sphingobacterium</taxon>
    </lineage>
</organism>
<evidence type="ECO:0000313" key="2">
    <source>
        <dbReference type="EMBL" id="MBL1407267.1"/>
    </source>
</evidence>
<evidence type="ECO:0000259" key="1">
    <source>
        <dbReference type="Pfam" id="PF00535"/>
    </source>
</evidence>
<sequence>MKDFSVSVIIPFYNAESYIEKCAHSLFSQTLEGIQFVFVNDKSTDGSVERLNNVIKQYPDREEDVLLVNHDRNTGAATSRNTGVDHAQAGYIGWVDADDWVEKGMFEAMYNEAVKKDLDIVWVDFYNNYGDREDLIDQWYEGGNLECVKKMLNGQLSGVMWNKLTKKTVYTENRVRFPDGLDMCEDLRVNVQLFYYADKVAYLNGAFYHHFKMKTDSITKESVLKPKINYDWLENAKAIIAFAGNNGIYLNEMEIGLMKLSPKVNLLVRGTDVSSFKTWRTIFPEANKFIWKTKLPFHYKVIAYCADREYWFLIGGWILLKKMIKHR</sequence>
<dbReference type="PANTHER" id="PTHR43685:SF2">
    <property type="entry name" value="GLYCOSYLTRANSFERASE 2-LIKE DOMAIN-CONTAINING PROTEIN"/>
    <property type="match status" value="1"/>
</dbReference>
<gene>
    <name evidence="2" type="ORF">JKG61_00740</name>
</gene>
<dbReference type="CDD" id="cd00761">
    <property type="entry name" value="Glyco_tranf_GTA_type"/>
    <property type="match status" value="1"/>
</dbReference>
<name>A0ABS1QXV0_9SPHI</name>
<dbReference type="InterPro" id="IPR001173">
    <property type="entry name" value="Glyco_trans_2-like"/>
</dbReference>
<dbReference type="Pfam" id="PF00535">
    <property type="entry name" value="Glycos_transf_2"/>
    <property type="match status" value="1"/>
</dbReference>